<keyword evidence="2" id="KW-0812">Transmembrane</keyword>
<feature type="transmembrane region" description="Helical" evidence="2">
    <location>
        <begin position="890"/>
        <end position="910"/>
    </location>
</feature>
<dbReference type="GO" id="GO:0042910">
    <property type="term" value="F:xenobiotic transmembrane transporter activity"/>
    <property type="evidence" value="ECO:0007669"/>
    <property type="project" value="TreeGrafter"/>
</dbReference>
<feature type="transmembrane region" description="Helical" evidence="2">
    <location>
        <begin position="471"/>
        <end position="498"/>
    </location>
</feature>
<feature type="transmembrane region" description="Helical" evidence="2">
    <location>
        <begin position="437"/>
        <end position="459"/>
    </location>
</feature>
<protein>
    <submittedName>
        <fullName evidence="3">Efflux RND transporter permease subunit</fullName>
    </submittedName>
</protein>
<feature type="transmembrane region" description="Helical" evidence="2">
    <location>
        <begin position="916"/>
        <end position="941"/>
    </location>
</feature>
<evidence type="ECO:0000256" key="1">
    <source>
        <dbReference type="SAM" id="MobiDB-lite"/>
    </source>
</evidence>
<dbReference type="PRINTS" id="PR00702">
    <property type="entry name" value="ACRIFLAVINRP"/>
</dbReference>
<organism evidence="3 4">
    <name type="scientific">Candidatus Polarisedimenticola svalbardensis</name>
    <dbReference type="NCBI Taxonomy" id="2886004"/>
    <lineage>
        <taxon>Bacteria</taxon>
        <taxon>Pseudomonadati</taxon>
        <taxon>Acidobacteriota</taxon>
        <taxon>Candidatus Polarisedimenticolia</taxon>
        <taxon>Candidatus Polarisedimenticolales</taxon>
        <taxon>Candidatus Polarisedimenticolaceae</taxon>
        <taxon>Candidatus Polarisedimenticola</taxon>
    </lineage>
</organism>
<keyword evidence="2" id="KW-1133">Transmembrane helix</keyword>
<dbReference type="EMBL" id="JACXWD010000050">
    <property type="protein sequence ID" value="MBD3868936.1"/>
    <property type="molecule type" value="Genomic_DNA"/>
</dbReference>
<feature type="region of interest" description="Disordered" evidence="1">
    <location>
        <begin position="1033"/>
        <end position="1053"/>
    </location>
</feature>
<sequence>MKDRGYGFLPRISVNRPVTVLMALLAIFLLGAVAFVRLPVQLMPAGFDPAFLSIRVPYPAANPTEVEELIILPLEESLYTIRGLQSVNCRASSDSGRCWVEFQAFVDMEETYNAVADRVERLKATAWPDDVERVTIRRHNPESQPVVNIGISLPPGMDDPFWVLTNKVVHRLERVPGVAQVDLEGVREKQIFIEPDRDAMASHKVSPRDLSRSLSRANFAMASGDVDDGGRRMLVRSVARFTSIEEMENLPIRDDGLRLKDVATVRYDHPENDRVSRLDGGQSATVELFKESEANTVAVSRAVEAEMDQLFLDEPLLLGAGGYDILFDQGDVIQSSIRQLRDTGIIGAIFAVVILYIFLRRIRVTLLITLSIPLSLLVCLVVMYFSGATINLITMMGMIICAGMLVDNAVVVVENIDRLRREGRPVREAALAGASEMALALTMATVTTMVVFLPMIIMSEAGMMRFFLLKLSLPVVVAILASLIVALLFLPLAASLLLRSEAERDDKEPGLIARLADRFYNQVMDRLHRLYVRMLSMTLKFRGVTVLLVLLTLLASVWPFKQVEVQIQGRHQRGGRQVRFWFNLPSSFGMEQSDDWFRKVEAAFEPKREEFAIRHLQTRFWRNRGMVRVLLQDVTDTDVTVEEVIEGLSAAAPTAPGVKMYVNWQRGSGEDASLNVTLRGEDTPTLAGLAEEAERRLRILPGLTSVEPDLEAAQEELRIRIDRERALQYGVAPEVVSGTVASALRGQRLPRYRTGEKEIEMRVQYSEADRRGIGNLSALELRSDSGVRIPLDAVADLSIARGFGDIRREDRRTSLNIKLNTTWTSVAGLRGQVSQVMGDMDLPRGYSWDFGSARRWEQQDNSNMLFGLLLAMVFIYLIMGFLFESALLPFSVMPSILLSWVGVFWLLWATGSKLDMMAAIGLILLAGVVVNNGIVLVDLINRLRISGMGRQEAILEAGRLRFRPILMTALTTIMGMLPMAFGKGDFVGIPYSGLGRTFVGGLFSSTTLTLIVVPLFYTLLDDAGLQLKALVSGKREPRPETPEAETAHARSGN</sequence>
<feature type="transmembrane region" description="Helical" evidence="2">
    <location>
        <begin position="962"/>
        <end position="981"/>
    </location>
</feature>
<dbReference type="Pfam" id="PF00873">
    <property type="entry name" value="ACR_tran"/>
    <property type="match status" value="1"/>
</dbReference>
<evidence type="ECO:0000313" key="4">
    <source>
        <dbReference type="Proteomes" id="UP000648239"/>
    </source>
</evidence>
<feature type="transmembrane region" description="Helical" evidence="2">
    <location>
        <begin position="343"/>
        <end position="359"/>
    </location>
</feature>
<feature type="transmembrane region" description="Helical" evidence="2">
    <location>
        <begin position="366"/>
        <end position="386"/>
    </location>
</feature>
<feature type="transmembrane region" description="Helical" evidence="2">
    <location>
        <begin position="392"/>
        <end position="416"/>
    </location>
</feature>
<accession>A0A8J6Y9J8</accession>
<dbReference type="GO" id="GO:0005886">
    <property type="term" value="C:plasma membrane"/>
    <property type="evidence" value="ECO:0007669"/>
    <property type="project" value="TreeGrafter"/>
</dbReference>
<feature type="transmembrane region" description="Helical" evidence="2">
    <location>
        <begin position="1001"/>
        <end position="1020"/>
    </location>
</feature>
<dbReference type="SUPFAM" id="SSF82693">
    <property type="entry name" value="Multidrug efflux transporter AcrB pore domain, PN1, PN2, PC1 and PC2 subdomains"/>
    <property type="match status" value="2"/>
</dbReference>
<proteinExistence type="predicted"/>
<dbReference type="InterPro" id="IPR027463">
    <property type="entry name" value="AcrB_DN_DC_subdom"/>
</dbReference>
<name>A0A8J6Y9J8_9BACT</name>
<dbReference type="Gene3D" id="3.30.2090.10">
    <property type="entry name" value="Multidrug efflux transporter AcrB TolC docking domain, DN and DC subdomains"/>
    <property type="match status" value="2"/>
</dbReference>
<dbReference type="Gene3D" id="1.20.1640.10">
    <property type="entry name" value="Multidrug efflux transporter AcrB transmembrane domain"/>
    <property type="match status" value="2"/>
</dbReference>
<comment type="caution">
    <text evidence="3">The sequence shown here is derived from an EMBL/GenBank/DDBJ whole genome shotgun (WGS) entry which is preliminary data.</text>
</comment>
<dbReference type="Gene3D" id="3.30.70.1430">
    <property type="entry name" value="Multidrug efflux transporter AcrB pore domain"/>
    <property type="match status" value="2"/>
</dbReference>
<feature type="transmembrane region" description="Helical" evidence="2">
    <location>
        <begin position="539"/>
        <end position="560"/>
    </location>
</feature>
<dbReference type="Gene3D" id="3.30.70.1440">
    <property type="entry name" value="Multidrug efflux transporter AcrB pore domain"/>
    <property type="match status" value="1"/>
</dbReference>
<dbReference type="PANTHER" id="PTHR32063:SF73">
    <property type="entry name" value="RND SUPERFAMILY EFFLUX PUMP PERMEASE COMPONENT 1"/>
    <property type="match status" value="1"/>
</dbReference>
<evidence type="ECO:0000256" key="2">
    <source>
        <dbReference type="SAM" id="Phobius"/>
    </source>
</evidence>
<dbReference type="Proteomes" id="UP000648239">
    <property type="component" value="Unassembled WGS sequence"/>
</dbReference>
<dbReference type="SUPFAM" id="SSF82714">
    <property type="entry name" value="Multidrug efflux transporter AcrB TolC docking domain, DN and DC subdomains"/>
    <property type="match status" value="2"/>
</dbReference>
<feature type="transmembrane region" description="Helical" evidence="2">
    <location>
        <begin position="864"/>
        <end position="883"/>
    </location>
</feature>
<dbReference type="SUPFAM" id="SSF82866">
    <property type="entry name" value="Multidrug efflux transporter AcrB transmembrane domain"/>
    <property type="match status" value="2"/>
</dbReference>
<dbReference type="AlphaFoldDB" id="A0A8J6Y9J8"/>
<feature type="transmembrane region" description="Helical" evidence="2">
    <location>
        <begin position="20"/>
        <end position="40"/>
    </location>
</feature>
<keyword evidence="2" id="KW-0472">Membrane</keyword>
<reference evidence="3 4" key="1">
    <citation type="submission" date="2020-08" db="EMBL/GenBank/DDBJ databases">
        <title>Acidobacteriota in marine sediments use diverse sulfur dissimilation pathways.</title>
        <authorList>
            <person name="Wasmund K."/>
        </authorList>
    </citation>
    <scope>NUCLEOTIDE SEQUENCE [LARGE SCALE GENOMIC DNA]</scope>
    <source>
        <strain evidence="3">MAG AM4</strain>
    </source>
</reference>
<dbReference type="InterPro" id="IPR001036">
    <property type="entry name" value="Acrflvin-R"/>
</dbReference>
<dbReference type="PANTHER" id="PTHR32063">
    <property type="match status" value="1"/>
</dbReference>
<gene>
    <name evidence="3" type="ORF">IFK94_12480</name>
</gene>
<evidence type="ECO:0000313" key="3">
    <source>
        <dbReference type="EMBL" id="MBD3868936.1"/>
    </source>
</evidence>
<dbReference type="Gene3D" id="3.30.70.1320">
    <property type="entry name" value="Multidrug efflux transporter AcrB pore domain like"/>
    <property type="match status" value="1"/>
</dbReference>